<protein>
    <recommendedName>
        <fullName evidence="4">Holin-X, holin superfamily III</fullName>
    </recommendedName>
</protein>
<sequence>MKRTDNSIFTEEVARIAANTGKMAESLEVIALQNEIEKLDRELGMDHMLDAKKDASGPASKIMGSMFGVFFTVVCILMATGFSKAGAGIFTIVPLGMGVFGIIISISSLRSVLKENTTHSKYRERREALERQLEALKQK</sequence>
<gene>
    <name evidence="2" type="ORF">ACFQDI_05720</name>
</gene>
<evidence type="ECO:0000313" key="2">
    <source>
        <dbReference type="EMBL" id="MFC5454347.1"/>
    </source>
</evidence>
<keyword evidence="1" id="KW-0472">Membrane</keyword>
<evidence type="ECO:0000256" key="1">
    <source>
        <dbReference type="SAM" id="Phobius"/>
    </source>
</evidence>
<dbReference type="RefSeq" id="WP_377164338.1">
    <property type="nucleotide sequence ID" value="NZ_JBHSMQ010000002.1"/>
</dbReference>
<organism evidence="2 3">
    <name type="scientific">Prosthecobacter fluviatilis</name>
    <dbReference type="NCBI Taxonomy" id="445931"/>
    <lineage>
        <taxon>Bacteria</taxon>
        <taxon>Pseudomonadati</taxon>
        <taxon>Verrucomicrobiota</taxon>
        <taxon>Verrucomicrobiia</taxon>
        <taxon>Verrucomicrobiales</taxon>
        <taxon>Verrucomicrobiaceae</taxon>
        <taxon>Prosthecobacter</taxon>
    </lineage>
</organism>
<feature type="transmembrane region" description="Helical" evidence="1">
    <location>
        <begin position="88"/>
        <end position="113"/>
    </location>
</feature>
<name>A0ABW0KMR9_9BACT</name>
<comment type="caution">
    <text evidence="2">The sequence shown here is derived from an EMBL/GenBank/DDBJ whole genome shotgun (WGS) entry which is preliminary data.</text>
</comment>
<keyword evidence="3" id="KW-1185">Reference proteome</keyword>
<proteinExistence type="predicted"/>
<reference evidence="3" key="1">
    <citation type="journal article" date="2019" name="Int. J. Syst. Evol. Microbiol.">
        <title>The Global Catalogue of Microorganisms (GCM) 10K type strain sequencing project: providing services to taxonomists for standard genome sequencing and annotation.</title>
        <authorList>
            <consortium name="The Broad Institute Genomics Platform"/>
            <consortium name="The Broad Institute Genome Sequencing Center for Infectious Disease"/>
            <person name="Wu L."/>
            <person name="Ma J."/>
        </authorList>
    </citation>
    <scope>NUCLEOTIDE SEQUENCE [LARGE SCALE GENOMIC DNA]</scope>
    <source>
        <strain evidence="3">CGMCC 4.1469</strain>
    </source>
</reference>
<accession>A0ABW0KMR9</accession>
<dbReference type="Proteomes" id="UP001596052">
    <property type="component" value="Unassembled WGS sequence"/>
</dbReference>
<keyword evidence="1" id="KW-1133">Transmembrane helix</keyword>
<evidence type="ECO:0000313" key="3">
    <source>
        <dbReference type="Proteomes" id="UP001596052"/>
    </source>
</evidence>
<evidence type="ECO:0008006" key="4">
    <source>
        <dbReference type="Google" id="ProtNLM"/>
    </source>
</evidence>
<keyword evidence="1" id="KW-0812">Transmembrane</keyword>
<feature type="transmembrane region" description="Helical" evidence="1">
    <location>
        <begin position="62"/>
        <end position="82"/>
    </location>
</feature>
<dbReference type="EMBL" id="JBHSMQ010000002">
    <property type="protein sequence ID" value="MFC5454347.1"/>
    <property type="molecule type" value="Genomic_DNA"/>
</dbReference>